<feature type="short sequence motif" description="GXGXXG" evidence="4">
    <location>
        <begin position="8"/>
        <end position="13"/>
    </location>
</feature>
<keyword evidence="3 4" id="KW-0443">Lipid metabolism</keyword>
<dbReference type="PROSITE" id="PS51635">
    <property type="entry name" value="PNPLA"/>
    <property type="match status" value="1"/>
</dbReference>
<gene>
    <name evidence="6" type="ORF">SE17_17555</name>
</gene>
<evidence type="ECO:0000313" key="7">
    <source>
        <dbReference type="Proteomes" id="UP000050509"/>
    </source>
</evidence>
<evidence type="ECO:0000259" key="5">
    <source>
        <dbReference type="PROSITE" id="PS51635"/>
    </source>
</evidence>
<evidence type="ECO:0000256" key="1">
    <source>
        <dbReference type="ARBA" id="ARBA00022801"/>
    </source>
</evidence>
<feature type="domain" description="PNPLA" evidence="5">
    <location>
        <begin position="4"/>
        <end position="179"/>
    </location>
</feature>
<reference evidence="6 7" key="1">
    <citation type="submission" date="2015-09" db="EMBL/GenBank/DDBJ databases">
        <title>Draft genome sequence of Kouleothrix aurantiaca JCM 19913.</title>
        <authorList>
            <person name="Hemp J."/>
        </authorList>
    </citation>
    <scope>NUCLEOTIDE SEQUENCE [LARGE SCALE GENOMIC DNA]</scope>
    <source>
        <strain evidence="6 7">COM-B</strain>
    </source>
</reference>
<keyword evidence="1 4" id="KW-0378">Hydrolase</keyword>
<dbReference type="CDD" id="cd07209">
    <property type="entry name" value="Pat_hypo_Ecoli_Z1214_like"/>
    <property type="match status" value="1"/>
</dbReference>
<organism evidence="6 7">
    <name type="scientific">Kouleothrix aurantiaca</name>
    <dbReference type="NCBI Taxonomy" id="186479"/>
    <lineage>
        <taxon>Bacteria</taxon>
        <taxon>Bacillati</taxon>
        <taxon>Chloroflexota</taxon>
        <taxon>Chloroflexia</taxon>
        <taxon>Chloroflexales</taxon>
        <taxon>Roseiflexineae</taxon>
        <taxon>Roseiflexaceae</taxon>
        <taxon>Kouleothrix</taxon>
    </lineage>
</organism>
<feature type="non-terminal residue" evidence="6">
    <location>
        <position position="270"/>
    </location>
</feature>
<dbReference type="Gene3D" id="3.40.1090.10">
    <property type="entry name" value="Cytosolic phospholipase A2 catalytic domain"/>
    <property type="match status" value="2"/>
</dbReference>
<dbReference type="SUPFAM" id="SSF52151">
    <property type="entry name" value="FabD/lysophospholipase-like"/>
    <property type="match status" value="1"/>
</dbReference>
<feature type="active site" description="Proton acceptor" evidence="4">
    <location>
        <position position="166"/>
    </location>
</feature>
<name>A0A0P9F6C4_9CHLR</name>
<comment type="caution">
    <text evidence="4">Lacks conserved residue(s) required for the propagation of feature annotation.</text>
</comment>
<dbReference type="GO" id="GO:0016042">
    <property type="term" value="P:lipid catabolic process"/>
    <property type="evidence" value="ECO:0007669"/>
    <property type="project" value="UniProtKB-UniRule"/>
</dbReference>
<keyword evidence="2 4" id="KW-0442">Lipid degradation</keyword>
<dbReference type="AlphaFoldDB" id="A0A0P9F6C4"/>
<accession>A0A0P9F6C4</accession>
<dbReference type="Proteomes" id="UP000050509">
    <property type="component" value="Unassembled WGS sequence"/>
</dbReference>
<evidence type="ECO:0000256" key="4">
    <source>
        <dbReference type="PROSITE-ProRule" id="PRU01161"/>
    </source>
</evidence>
<dbReference type="InterPro" id="IPR050301">
    <property type="entry name" value="NTE"/>
</dbReference>
<dbReference type="Pfam" id="PF01734">
    <property type="entry name" value="Patatin"/>
    <property type="match status" value="1"/>
</dbReference>
<dbReference type="PANTHER" id="PTHR14226">
    <property type="entry name" value="NEUROPATHY TARGET ESTERASE/SWISS CHEESE D.MELANOGASTER"/>
    <property type="match status" value="1"/>
</dbReference>
<dbReference type="EMBL" id="LJCR01000665">
    <property type="protein sequence ID" value="KPV52082.1"/>
    <property type="molecule type" value="Genomic_DNA"/>
</dbReference>
<proteinExistence type="predicted"/>
<evidence type="ECO:0000256" key="3">
    <source>
        <dbReference type="ARBA" id="ARBA00023098"/>
    </source>
</evidence>
<comment type="caution">
    <text evidence="6">The sequence shown here is derived from an EMBL/GenBank/DDBJ whole genome shotgun (WGS) entry which is preliminary data.</text>
</comment>
<feature type="active site" description="Nucleophile" evidence="4">
    <location>
        <position position="37"/>
    </location>
</feature>
<dbReference type="PANTHER" id="PTHR14226:SF29">
    <property type="entry name" value="NEUROPATHY TARGET ESTERASE SWS"/>
    <property type="match status" value="1"/>
</dbReference>
<dbReference type="InterPro" id="IPR002641">
    <property type="entry name" value="PNPLA_dom"/>
</dbReference>
<sequence>MIAFVLSGGGNRGALQAGALQALIERGIVPDLIVATSVGALNGVVLAGDPSVEGARRQAAGWANIRRNDIFPGNSFTVAWRILVGRGSFHGRDNFARFVLATLPPNVRRFKDLKIPCVVTATALSSGRLHLFGEEPSERLLDALLASTAIPPFFAPYAYQNEQFVDGALVANLPLSLAILRGARTIYTLEIADDMASGSRQGLISTLTSSLNAMLNRQHEQERRTVALAHARGITIHDIQLTSGQNLPYNDFSHSAELVQAGHRTALEYL</sequence>
<feature type="short sequence motif" description="DGA/G" evidence="4">
    <location>
        <begin position="166"/>
        <end position="168"/>
    </location>
</feature>
<evidence type="ECO:0000313" key="6">
    <source>
        <dbReference type="EMBL" id="KPV52082.1"/>
    </source>
</evidence>
<keyword evidence="7" id="KW-1185">Reference proteome</keyword>
<dbReference type="GO" id="GO:0016787">
    <property type="term" value="F:hydrolase activity"/>
    <property type="evidence" value="ECO:0007669"/>
    <property type="project" value="UniProtKB-UniRule"/>
</dbReference>
<evidence type="ECO:0000256" key="2">
    <source>
        <dbReference type="ARBA" id="ARBA00022963"/>
    </source>
</evidence>
<dbReference type="InterPro" id="IPR016035">
    <property type="entry name" value="Acyl_Trfase/lysoPLipase"/>
</dbReference>
<protein>
    <recommendedName>
        <fullName evidence="5">PNPLA domain-containing protein</fullName>
    </recommendedName>
</protein>